<dbReference type="Proteomes" id="UP000799757">
    <property type="component" value="Unassembled WGS sequence"/>
</dbReference>
<dbReference type="EMBL" id="MU001897">
    <property type="protein sequence ID" value="KAF2794274.1"/>
    <property type="molecule type" value="Genomic_DNA"/>
</dbReference>
<feature type="domain" description="PARP catalytic" evidence="1">
    <location>
        <begin position="249"/>
        <end position="365"/>
    </location>
</feature>
<proteinExistence type="predicted"/>
<dbReference type="Pfam" id="PF00644">
    <property type="entry name" value="PARP"/>
    <property type="match status" value="1"/>
</dbReference>
<sequence>MDDSWDDIADDESCYESYGDELELEGVGLPNFKDAREIDGQRVLRVIDANLPSELNYRGYIPTGRFSFGFDELELQITVDLQRSSYPITTHVENYELQSRRQIDAIRWSLRESVANEVATCEKTLTIFDSGLIVLRLLEEITGYVQEYRKQFLTGWKDKTKYWDLTKTNNINILLDPKLEMKGVDLDSIQGAATGLLGRTPAQICNDILPDWRILHCENILRQDLLNKFLQFQEGLRERLMDESMQHLKDCVPREFRRSRDGIASKEQLVEYLTQVRTTFHGTRREVVPSIVQHGFLKPGDVHPLTKKALPIFNGSVYGQGIYTSPEASYALLYSEGDGVETKPSELPGLKLIVCAAVMGRTACLHWGDLWQDQTEPYPKADSHVNDSLLAYIAFNSAQVLPCYVLHLDWVGKSADDETDFVSEFLARYSNGPLGKRKKVTLEETLMPGDKQRKKQELIAKGQKFFAYGFGPVDGRKLVIEDVAEIDDDEEDYGEFQAARMDTDSNNTNTNIWGWGKLEGETAYDEYVNARKSRINRRNPDVGES</sequence>
<dbReference type="OrthoDB" id="10256774at2759"/>
<accession>A0A6A6XDS0</accession>
<keyword evidence="3" id="KW-1185">Reference proteome</keyword>
<evidence type="ECO:0000313" key="2">
    <source>
        <dbReference type="EMBL" id="KAF2794274.1"/>
    </source>
</evidence>
<protein>
    <recommendedName>
        <fullName evidence="1">PARP catalytic domain-containing protein</fullName>
    </recommendedName>
</protein>
<evidence type="ECO:0000313" key="3">
    <source>
        <dbReference type="Proteomes" id="UP000799757"/>
    </source>
</evidence>
<gene>
    <name evidence="2" type="ORF">K505DRAFT_361264</name>
</gene>
<name>A0A6A6XDS0_9PLEO</name>
<dbReference type="Gene3D" id="3.90.228.10">
    <property type="match status" value="1"/>
</dbReference>
<organism evidence="2 3">
    <name type="scientific">Melanomma pulvis-pyrius CBS 109.77</name>
    <dbReference type="NCBI Taxonomy" id="1314802"/>
    <lineage>
        <taxon>Eukaryota</taxon>
        <taxon>Fungi</taxon>
        <taxon>Dikarya</taxon>
        <taxon>Ascomycota</taxon>
        <taxon>Pezizomycotina</taxon>
        <taxon>Dothideomycetes</taxon>
        <taxon>Pleosporomycetidae</taxon>
        <taxon>Pleosporales</taxon>
        <taxon>Melanommataceae</taxon>
        <taxon>Melanomma</taxon>
    </lineage>
</organism>
<evidence type="ECO:0000259" key="1">
    <source>
        <dbReference type="Pfam" id="PF00644"/>
    </source>
</evidence>
<dbReference type="AlphaFoldDB" id="A0A6A6XDS0"/>
<dbReference type="InterPro" id="IPR012317">
    <property type="entry name" value="Poly(ADP-ribose)pol_cat_dom"/>
</dbReference>
<dbReference type="GO" id="GO:0003950">
    <property type="term" value="F:NAD+ poly-ADP-ribosyltransferase activity"/>
    <property type="evidence" value="ECO:0007669"/>
    <property type="project" value="InterPro"/>
</dbReference>
<dbReference type="SUPFAM" id="SSF56399">
    <property type="entry name" value="ADP-ribosylation"/>
    <property type="match status" value="1"/>
</dbReference>
<reference evidence="2" key="1">
    <citation type="journal article" date="2020" name="Stud. Mycol.">
        <title>101 Dothideomycetes genomes: a test case for predicting lifestyles and emergence of pathogens.</title>
        <authorList>
            <person name="Haridas S."/>
            <person name="Albert R."/>
            <person name="Binder M."/>
            <person name="Bloem J."/>
            <person name="Labutti K."/>
            <person name="Salamov A."/>
            <person name="Andreopoulos B."/>
            <person name="Baker S."/>
            <person name="Barry K."/>
            <person name="Bills G."/>
            <person name="Bluhm B."/>
            <person name="Cannon C."/>
            <person name="Castanera R."/>
            <person name="Culley D."/>
            <person name="Daum C."/>
            <person name="Ezra D."/>
            <person name="Gonzalez J."/>
            <person name="Henrissat B."/>
            <person name="Kuo A."/>
            <person name="Liang C."/>
            <person name="Lipzen A."/>
            <person name="Lutzoni F."/>
            <person name="Magnuson J."/>
            <person name="Mondo S."/>
            <person name="Nolan M."/>
            <person name="Ohm R."/>
            <person name="Pangilinan J."/>
            <person name="Park H.-J."/>
            <person name="Ramirez L."/>
            <person name="Alfaro M."/>
            <person name="Sun H."/>
            <person name="Tritt A."/>
            <person name="Yoshinaga Y."/>
            <person name="Zwiers L.-H."/>
            <person name="Turgeon B."/>
            <person name="Goodwin S."/>
            <person name="Spatafora J."/>
            <person name="Crous P."/>
            <person name="Grigoriev I."/>
        </authorList>
    </citation>
    <scope>NUCLEOTIDE SEQUENCE</scope>
    <source>
        <strain evidence="2">CBS 109.77</strain>
    </source>
</reference>